<keyword evidence="4 7" id="KW-1133">Transmembrane helix</keyword>
<comment type="similarity">
    <text evidence="6">Belongs to the major facilitator superfamily. Allantoate permease family.</text>
</comment>
<dbReference type="GeneID" id="18165650"/>
<evidence type="ECO:0000256" key="2">
    <source>
        <dbReference type="ARBA" id="ARBA00022448"/>
    </source>
</evidence>
<feature type="transmembrane region" description="Helical" evidence="7">
    <location>
        <begin position="206"/>
        <end position="228"/>
    </location>
</feature>
<keyword evidence="5 7" id="KW-0472">Membrane</keyword>
<protein>
    <submittedName>
        <fullName evidence="9">Nicotinic acid plasma membrane transporter (Predicted)</fullName>
    </submittedName>
</protein>
<feature type="domain" description="Major facilitator superfamily (MFS) profile" evidence="8">
    <location>
        <begin position="48"/>
        <end position="460"/>
    </location>
</feature>
<feature type="transmembrane region" description="Helical" evidence="7">
    <location>
        <begin position="145"/>
        <end position="166"/>
    </location>
</feature>
<feature type="transmembrane region" description="Helical" evidence="7">
    <location>
        <begin position="313"/>
        <end position="333"/>
    </location>
</feature>
<dbReference type="eggNOG" id="KOG2533">
    <property type="taxonomic scope" value="Eukaryota"/>
</dbReference>
<evidence type="ECO:0000256" key="6">
    <source>
        <dbReference type="ARBA" id="ARBA00037968"/>
    </source>
</evidence>
<dbReference type="Proteomes" id="UP000001610">
    <property type="component" value="Unassembled WGS sequence"/>
</dbReference>
<sequence length="502" mass="55079">MQSEKQSKTDQVIKPQTAEGISLEAIEQCNMIDPKIHKKAMLKLDTVVLGCFGIMYLLANLDRNNLGNTNIMGLPKDLNLKGNEFGNAVTLFFATYVAFEAPCSIALKVVGPKNLLSFCMLGWGVVCLGMGFIKNANQLYACRLLIGFFEAGLIPCINAYIGMVYLRSEMSLRSAIMYGFSAFAGAVGGLLASAVSNIHAGGLPSWSWLFIIEGLLTIVLVPVIYAVFPKDPRTAWFLNEEERRVISLRFELNPHLSMNEAFSWPKILSAFKDPKMYLHSILEFSVSLSLFSFMTFLPAIIRGLGYTSVHAQLLTVPVYLWATVSYVIIALLSDRVGLRAPFILGACLFLIIGYSINLGTEALGARYAAVFIIGCGVYATAGLSIVWLNSNFAGHYKRATALGVTFSVGNSSGIVVGQIFTAQTAPRYVRGTGITMGFAGFAMLLVCVNALALHYVNKQRVERLAAREPSTGREQGEKDESRMWDLTRMNLINWRANSQSLI</sequence>
<feature type="transmembrane region" description="Helical" evidence="7">
    <location>
        <begin position="365"/>
        <end position="388"/>
    </location>
</feature>
<feature type="transmembrane region" description="Helical" evidence="7">
    <location>
        <begin position="40"/>
        <end position="59"/>
    </location>
</feature>
<dbReference type="VEuPathDB" id="FungiDB:CCM_03624"/>
<feature type="transmembrane region" description="Helical" evidence="7">
    <location>
        <begin position="178"/>
        <end position="200"/>
    </location>
</feature>
<dbReference type="EMBL" id="JH126401">
    <property type="protein sequence ID" value="EGX92254.1"/>
    <property type="molecule type" value="Genomic_DNA"/>
</dbReference>
<evidence type="ECO:0000313" key="10">
    <source>
        <dbReference type="Proteomes" id="UP000001610"/>
    </source>
</evidence>
<evidence type="ECO:0000256" key="1">
    <source>
        <dbReference type="ARBA" id="ARBA00004141"/>
    </source>
</evidence>
<dbReference type="FunFam" id="1.20.1250.20:FF:000068">
    <property type="entry name" value="MFS general substrate transporter"/>
    <property type="match status" value="1"/>
</dbReference>
<name>G3JFB5_CORMM</name>
<dbReference type="PANTHER" id="PTHR43791:SF101">
    <property type="entry name" value="HIGH-AFFINITY NICOTINIC ACID TRANSPORTER"/>
    <property type="match status" value="1"/>
</dbReference>
<dbReference type="InterPro" id="IPR020846">
    <property type="entry name" value="MFS_dom"/>
</dbReference>
<dbReference type="Gene3D" id="1.20.1250.20">
    <property type="entry name" value="MFS general substrate transporter like domains"/>
    <property type="match status" value="2"/>
</dbReference>
<feature type="transmembrane region" description="Helical" evidence="7">
    <location>
        <begin position="400"/>
        <end position="421"/>
    </location>
</feature>
<dbReference type="OrthoDB" id="2962993at2759"/>
<dbReference type="FunCoup" id="G3JFB5">
    <property type="interactions" value="139"/>
</dbReference>
<dbReference type="FunFam" id="1.20.1250.20:FF:000018">
    <property type="entry name" value="MFS transporter permease"/>
    <property type="match status" value="1"/>
</dbReference>
<keyword evidence="3 7" id="KW-0812">Transmembrane</keyword>
<feature type="transmembrane region" description="Helical" evidence="7">
    <location>
        <begin position="281"/>
        <end position="301"/>
    </location>
</feature>
<organism evidence="9 10">
    <name type="scientific">Cordyceps militaris (strain CM01)</name>
    <name type="common">Caterpillar fungus</name>
    <dbReference type="NCBI Taxonomy" id="983644"/>
    <lineage>
        <taxon>Eukaryota</taxon>
        <taxon>Fungi</taxon>
        <taxon>Dikarya</taxon>
        <taxon>Ascomycota</taxon>
        <taxon>Pezizomycotina</taxon>
        <taxon>Sordariomycetes</taxon>
        <taxon>Hypocreomycetidae</taxon>
        <taxon>Hypocreales</taxon>
        <taxon>Cordycipitaceae</taxon>
        <taxon>Cordyceps</taxon>
    </lineage>
</organism>
<dbReference type="AlphaFoldDB" id="G3JFB5"/>
<feature type="transmembrane region" description="Helical" evidence="7">
    <location>
        <begin position="433"/>
        <end position="456"/>
    </location>
</feature>
<feature type="transmembrane region" description="Helical" evidence="7">
    <location>
        <begin position="340"/>
        <end position="359"/>
    </location>
</feature>
<dbReference type="InterPro" id="IPR036259">
    <property type="entry name" value="MFS_trans_sf"/>
</dbReference>
<dbReference type="GO" id="GO:0022857">
    <property type="term" value="F:transmembrane transporter activity"/>
    <property type="evidence" value="ECO:0007669"/>
    <property type="project" value="InterPro"/>
</dbReference>
<evidence type="ECO:0000256" key="4">
    <source>
        <dbReference type="ARBA" id="ARBA00022989"/>
    </source>
</evidence>
<dbReference type="PANTHER" id="PTHR43791">
    <property type="entry name" value="PERMEASE-RELATED"/>
    <property type="match status" value="1"/>
</dbReference>
<proteinExistence type="inferred from homology"/>
<feature type="transmembrane region" description="Helical" evidence="7">
    <location>
        <begin position="85"/>
        <end position="107"/>
    </location>
</feature>
<dbReference type="InParanoid" id="G3JFB5"/>
<keyword evidence="2" id="KW-0813">Transport</keyword>
<dbReference type="OMA" id="AKMMRKF"/>
<comment type="subcellular location">
    <subcellularLocation>
        <location evidence="1">Membrane</location>
        <topology evidence="1">Multi-pass membrane protein</topology>
    </subcellularLocation>
</comment>
<dbReference type="HOGENOM" id="CLU_001265_0_1_1"/>
<evidence type="ECO:0000256" key="5">
    <source>
        <dbReference type="ARBA" id="ARBA00023136"/>
    </source>
</evidence>
<dbReference type="InterPro" id="IPR011701">
    <property type="entry name" value="MFS"/>
</dbReference>
<dbReference type="PROSITE" id="PS50850">
    <property type="entry name" value="MFS"/>
    <property type="match status" value="1"/>
</dbReference>
<dbReference type="RefSeq" id="XP_006668838.1">
    <property type="nucleotide sequence ID" value="XM_006668775.1"/>
</dbReference>
<reference evidence="9 10" key="1">
    <citation type="journal article" date="2011" name="Genome Biol.">
        <title>Genome sequence of the insect pathogenic fungus Cordyceps militaris, a valued traditional Chinese medicine.</title>
        <authorList>
            <person name="Zheng P."/>
            <person name="Xia Y."/>
            <person name="Xiao G."/>
            <person name="Xiong C."/>
            <person name="Hu X."/>
            <person name="Zhang S."/>
            <person name="Zheng H."/>
            <person name="Huang Y."/>
            <person name="Zhou Y."/>
            <person name="Wang S."/>
            <person name="Zhao G.P."/>
            <person name="Liu X."/>
            <person name="St Leger R.J."/>
            <person name="Wang C."/>
        </authorList>
    </citation>
    <scope>NUCLEOTIDE SEQUENCE [LARGE SCALE GENOMIC DNA]</scope>
    <source>
        <strain evidence="9 10">CM01</strain>
    </source>
</reference>
<evidence type="ECO:0000256" key="3">
    <source>
        <dbReference type="ARBA" id="ARBA00022692"/>
    </source>
</evidence>
<keyword evidence="10" id="KW-1185">Reference proteome</keyword>
<gene>
    <name evidence="9" type="ORF">CCM_03624</name>
</gene>
<evidence type="ECO:0000256" key="7">
    <source>
        <dbReference type="SAM" id="Phobius"/>
    </source>
</evidence>
<evidence type="ECO:0000259" key="8">
    <source>
        <dbReference type="PROSITE" id="PS50850"/>
    </source>
</evidence>
<evidence type="ECO:0000313" key="9">
    <source>
        <dbReference type="EMBL" id="EGX92254.1"/>
    </source>
</evidence>
<feature type="transmembrane region" description="Helical" evidence="7">
    <location>
        <begin position="114"/>
        <end position="133"/>
    </location>
</feature>
<accession>G3JFB5</accession>
<dbReference type="GO" id="GO:0016020">
    <property type="term" value="C:membrane"/>
    <property type="evidence" value="ECO:0007669"/>
    <property type="project" value="UniProtKB-SubCell"/>
</dbReference>
<dbReference type="Pfam" id="PF07690">
    <property type="entry name" value="MFS_1"/>
    <property type="match status" value="1"/>
</dbReference>
<dbReference type="KEGG" id="cmt:CCM_03624"/>
<dbReference type="SUPFAM" id="SSF103473">
    <property type="entry name" value="MFS general substrate transporter"/>
    <property type="match status" value="1"/>
</dbReference>